<evidence type="ECO:0000256" key="1">
    <source>
        <dbReference type="ARBA" id="ARBA00006484"/>
    </source>
</evidence>
<dbReference type="RefSeq" id="WP_344265433.1">
    <property type="nucleotide sequence ID" value="NZ_BAAAMR010000018.1"/>
</dbReference>
<sequence length="264" mass="26476">MTTTEAPIPVRSPLPQGLAGQTAVILGGSSGIGLAAGAMLASLGARVVLNGRDEARLDAAVERARAAGPDGDVRGVAGDVADDDAIEEVFKRAGTVDHVLVTAGGLGGAGPITEVTRDAARGAFEARLWSVLSTVRTAVPAMAAGGSFTLTSGGLVTRPRPGLAVPVGVVGGIETLTKALAVELAPRRLRVNTVRYGMVDTPLARGGIGAGADEAGDRAFAEAGLQAPLGRWGTADEAASAVLFLMANPYMTGEILTMDGGQTL</sequence>
<dbReference type="PANTHER" id="PTHR43477:SF1">
    <property type="entry name" value="DIHYDROANTICAPSIN 7-DEHYDROGENASE"/>
    <property type="match status" value="1"/>
</dbReference>
<dbReference type="Proteomes" id="UP001501020">
    <property type="component" value="Unassembled WGS sequence"/>
</dbReference>
<dbReference type="PRINTS" id="PR00081">
    <property type="entry name" value="GDHRDH"/>
</dbReference>
<dbReference type="InterPro" id="IPR051122">
    <property type="entry name" value="SDR_DHRS6-like"/>
</dbReference>
<dbReference type="PANTHER" id="PTHR43477">
    <property type="entry name" value="DIHYDROANTICAPSIN 7-DEHYDROGENASE"/>
    <property type="match status" value="1"/>
</dbReference>
<organism evidence="3 4">
    <name type="scientific">Actinomadura napierensis</name>
    <dbReference type="NCBI Taxonomy" id="267854"/>
    <lineage>
        <taxon>Bacteria</taxon>
        <taxon>Bacillati</taxon>
        <taxon>Actinomycetota</taxon>
        <taxon>Actinomycetes</taxon>
        <taxon>Streptosporangiales</taxon>
        <taxon>Thermomonosporaceae</taxon>
        <taxon>Actinomadura</taxon>
    </lineage>
</organism>
<dbReference type="Gene3D" id="3.40.50.720">
    <property type="entry name" value="NAD(P)-binding Rossmann-like Domain"/>
    <property type="match status" value="1"/>
</dbReference>
<comment type="similarity">
    <text evidence="1">Belongs to the short-chain dehydrogenases/reductases (SDR) family.</text>
</comment>
<comment type="caution">
    <text evidence="3">The sequence shown here is derived from an EMBL/GenBank/DDBJ whole genome shotgun (WGS) entry which is preliminary data.</text>
</comment>
<dbReference type="EMBL" id="BAAAMR010000018">
    <property type="protein sequence ID" value="GAA2132675.1"/>
    <property type="molecule type" value="Genomic_DNA"/>
</dbReference>
<keyword evidence="4" id="KW-1185">Reference proteome</keyword>
<dbReference type="InterPro" id="IPR002347">
    <property type="entry name" value="SDR_fam"/>
</dbReference>
<dbReference type="SUPFAM" id="SSF51735">
    <property type="entry name" value="NAD(P)-binding Rossmann-fold domains"/>
    <property type="match status" value="1"/>
</dbReference>
<gene>
    <name evidence="3" type="ORF">GCM10009727_25650</name>
</gene>
<dbReference type="Pfam" id="PF13561">
    <property type="entry name" value="adh_short_C2"/>
    <property type="match status" value="1"/>
</dbReference>
<evidence type="ECO:0000313" key="4">
    <source>
        <dbReference type="Proteomes" id="UP001501020"/>
    </source>
</evidence>
<accession>A0ABN2YUV4</accession>
<proteinExistence type="inferred from homology"/>
<protein>
    <submittedName>
        <fullName evidence="3">SDR family oxidoreductase</fullName>
    </submittedName>
</protein>
<name>A0ABN2YUV4_9ACTN</name>
<reference evidence="3 4" key="1">
    <citation type="journal article" date="2019" name="Int. J. Syst. Evol. Microbiol.">
        <title>The Global Catalogue of Microorganisms (GCM) 10K type strain sequencing project: providing services to taxonomists for standard genome sequencing and annotation.</title>
        <authorList>
            <consortium name="The Broad Institute Genomics Platform"/>
            <consortium name="The Broad Institute Genome Sequencing Center for Infectious Disease"/>
            <person name="Wu L."/>
            <person name="Ma J."/>
        </authorList>
    </citation>
    <scope>NUCLEOTIDE SEQUENCE [LARGE SCALE GENOMIC DNA]</scope>
    <source>
        <strain evidence="3 4">JCM 13850</strain>
    </source>
</reference>
<dbReference type="InterPro" id="IPR036291">
    <property type="entry name" value="NAD(P)-bd_dom_sf"/>
</dbReference>
<evidence type="ECO:0000256" key="2">
    <source>
        <dbReference type="ARBA" id="ARBA00023002"/>
    </source>
</evidence>
<keyword evidence="2" id="KW-0560">Oxidoreductase</keyword>
<evidence type="ECO:0000313" key="3">
    <source>
        <dbReference type="EMBL" id="GAA2132675.1"/>
    </source>
</evidence>